<evidence type="ECO:0000256" key="3">
    <source>
        <dbReference type="ARBA" id="ARBA00022771"/>
    </source>
</evidence>
<dbReference type="PROSITE" id="PS50103">
    <property type="entry name" value="ZF_C3H1"/>
    <property type="match status" value="3"/>
</dbReference>
<dbReference type="InterPro" id="IPR036855">
    <property type="entry name" value="Znf_CCCH_sf"/>
</dbReference>
<feature type="domain" description="C3H1-type" evidence="7">
    <location>
        <begin position="29"/>
        <end position="56"/>
    </location>
</feature>
<dbReference type="EMBL" id="AYKW01000069">
    <property type="protein sequence ID" value="PIL22442.1"/>
    <property type="molecule type" value="Genomic_DNA"/>
</dbReference>
<evidence type="ECO:0000256" key="5">
    <source>
        <dbReference type="PROSITE-ProRule" id="PRU00723"/>
    </source>
</evidence>
<feature type="zinc finger region" description="C3H1-type" evidence="5">
    <location>
        <begin position="411"/>
        <end position="438"/>
    </location>
</feature>
<evidence type="ECO:0000256" key="4">
    <source>
        <dbReference type="ARBA" id="ARBA00022833"/>
    </source>
</evidence>
<dbReference type="InterPro" id="IPR041367">
    <property type="entry name" value="Znf-CCCH_4"/>
</dbReference>
<accession>A0A2G8RLQ5</accession>
<dbReference type="Pfam" id="PF18044">
    <property type="entry name" value="zf-CCCH_4"/>
    <property type="match status" value="1"/>
</dbReference>
<dbReference type="Gene3D" id="4.10.1000.10">
    <property type="entry name" value="Zinc finger, CCCH-type"/>
    <property type="match status" value="3"/>
</dbReference>
<proteinExistence type="predicted"/>
<dbReference type="GO" id="GO:0003729">
    <property type="term" value="F:mRNA binding"/>
    <property type="evidence" value="ECO:0007669"/>
    <property type="project" value="InterPro"/>
</dbReference>
<dbReference type="SUPFAM" id="SSF90229">
    <property type="entry name" value="CCCH zinc finger"/>
    <property type="match status" value="2"/>
</dbReference>
<feature type="region of interest" description="Disordered" evidence="6">
    <location>
        <begin position="93"/>
        <end position="177"/>
    </location>
</feature>
<sequence length="601" mass="65034">MHGKRNEYTDNRCPDDDSGPAGHKSRPSRYRTKLCRNFPLGTCRYGHNCSYLHIAPSRRSPPLLSPVPTAARSFFYPTTLSVPSAPVSVLSASAASQQRTAPDAPTKDARPPPGPGTGSGPGPLPQTHDGRTRASRRDQPHTSKRGLLPRPHTPAGEYTASECPDSQASNPNFNLGWNEDRASASVARIQRWRRQESVSPATSSEARCAPTVEAEARMFPPAPPATPVSVASPEARWKELGENIGDGDGAGERYRWTGNGVLKWVNAAGGRGLVSPSPQQQQQQQQVPSTMAGNAQAPKFFKHRNQFFKTKPCRFYAEPGGCIKGDRCNFIHEHPDEGRHANGLVAPAEAYSESDHELELSGAESSVQDDILSPLSPSTAATSEHVSEHAEAKKNFYPVTWRVVGGGVMMSGKREVCEAFMAGRCSEGADCRYAHPETSEPDYLVTYPEPPPIYSPMSPMISPVYYAYPVMYPTISPPQPFALPAMPGHMPSVAPFPAAAIPQTQDEAFQNGYTHTVLPSLMTSPNAQPSGLPYPAYSPHRVVDGSTLVEQAQQPYLYPEGGLYAETLFAARSMVRPVSTPPYAIHGPEAGVARLFAAEMP</sequence>
<dbReference type="Proteomes" id="UP000230002">
    <property type="component" value="Unassembled WGS sequence"/>
</dbReference>
<dbReference type="InterPro" id="IPR000571">
    <property type="entry name" value="Znf_CCCH"/>
</dbReference>
<feature type="zinc finger region" description="C3H1-type" evidence="5">
    <location>
        <begin position="307"/>
        <end position="335"/>
    </location>
</feature>
<comment type="caution">
    <text evidence="8">The sequence shown here is derived from an EMBL/GenBank/DDBJ whole genome shotgun (WGS) entry which is preliminary data.</text>
</comment>
<dbReference type="STRING" id="1077348.A0A2G8RLQ5"/>
<reference evidence="8 9" key="1">
    <citation type="journal article" date="2015" name="Sci. Rep.">
        <title>Chromosome-level genome map provides insights into diverse defense mechanisms in the medicinal fungus Ganoderma sinense.</title>
        <authorList>
            <person name="Zhu Y."/>
            <person name="Xu J."/>
            <person name="Sun C."/>
            <person name="Zhou S."/>
            <person name="Xu H."/>
            <person name="Nelson D.R."/>
            <person name="Qian J."/>
            <person name="Song J."/>
            <person name="Luo H."/>
            <person name="Xiang L."/>
            <person name="Li Y."/>
            <person name="Xu Z."/>
            <person name="Ji A."/>
            <person name="Wang L."/>
            <person name="Lu S."/>
            <person name="Hayward A."/>
            <person name="Sun W."/>
            <person name="Li X."/>
            <person name="Schwartz D.C."/>
            <person name="Wang Y."/>
            <person name="Chen S."/>
        </authorList>
    </citation>
    <scope>NUCLEOTIDE SEQUENCE [LARGE SCALE GENOMIC DNA]</scope>
    <source>
        <strain evidence="8 9">ZZ0214-1</strain>
    </source>
</reference>
<feature type="domain" description="C3H1-type" evidence="7">
    <location>
        <begin position="411"/>
        <end position="438"/>
    </location>
</feature>
<dbReference type="Pfam" id="PF00642">
    <property type="entry name" value="zf-CCCH"/>
    <property type="match status" value="2"/>
</dbReference>
<dbReference type="PANTHER" id="PTHR12547">
    <property type="entry name" value="CCCH ZINC FINGER/TIS11-RELATED"/>
    <property type="match status" value="1"/>
</dbReference>
<feature type="zinc finger region" description="C3H1-type" evidence="5">
    <location>
        <begin position="29"/>
        <end position="56"/>
    </location>
</feature>
<keyword evidence="2" id="KW-0677">Repeat</keyword>
<dbReference type="OrthoDB" id="411372at2759"/>
<feature type="compositionally biased region" description="Basic and acidic residues" evidence="6">
    <location>
        <begin position="1"/>
        <end position="15"/>
    </location>
</feature>
<keyword evidence="9" id="KW-1185">Reference proteome</keyword>
<evidence type="ECO:0000256" key="2">
    <source>
        <dbReference type="ARBA" id="ARBA00022737"/>
    </source>
</evidence>
<protein>
    <recommendedName>
        <fullName evidence="7">C3H1-type domain-containing protein</fullName>
    </recommendedName>
</protein>
<evidence type="ECO:0000256" key="6">
    <source>
        <dbReference type="SAM" id="MobiDB-lite"/>
    </source>
</evidence>
<evidence type="ECO:0000313" key="9">
    <source>
        <dbReference type="Proteomes" id="UP000230002"/>
    </source>
</evidence>
<dbReference type="SMART" id="SM00356">
    <property type="entry name" value="ZnF_C3H1"/>
    <property type="match status" value="3"/>
</dbReference>
<evidence type="ECO:0000259" key="7">
    <source>
        <dbReference type="PROSITE" id="PS50103"/>
    </source>
</evidence>
<keyword evidence="1 5" id="KW-0479">Metal-binding</keyword>
<dbReference type="GO" id="GO:0008270">
    <property type="term" value="F:zinc ion binding"/>
    <property type="evidence" value="ECO:0007669"/>
    <property type="project" value="UniProtKB-KW"/>
</dbReference>
<organism evidence="8 9">
    <name type="scientific">Ganoderma sinense ZZ0214-1</name>
    <dbReference type="NCBI Taxonomy" id="1077348"/>
    <lineage>
        <taxon>Eukaryota</taxon>
        <taxon>Fungi</taxon>
        <taxon>Dikarya</taxon>
        <taxon>Basidiomycota</taxon>
        <taxon>Agaricomycotina</taxon>
        <taxon>Agaricomycetes</taxon>
        <taxon>Polyporales</taxon>
        <taxon>Polyporaceae</taxon>
        <taxon>Ganoderma</taxon>
    </lineage>
</organism>
<evidence type="ECO:0000256" key="1">
    <source>
        <dbReference type="ARBA" id="ARBA00022723"/>
    </source>
</evidence>
<gene>
    <name evidence="8" type="ORF">GSI_15130</name>
</gene>
<keyword evidence="3 5" id="KW-0863">Zinc-finger</keyword>
<dbReference type="PANTHER" id="PTHR12547:SF18">
    <property type="entry name" value="PROTEIN TIS11"/>
    <property type="match status" value="1"/>
</dbReference>
<evidence type="ECO:0000313" key="8">
    <source>
        <dbReference type="EMBL" id="PIL22442.1"/>
    </source>
</evidence>
<feature type="compositionally biased region" description="Polar residues" evidence="6">
    <location>
        <begin position="164"/>
        <end position="175"/>
    </location>
</feature>
<keyword evidence="4 5" id="KW-0862">Zinc</keyword>
<feature type="region of interest" description="Disordered" evidence="6">
    <location>
        <begin position="1"/>
        <end position="28"/>
    </location>
</feature>
<feature type="domain" description="C3H1-type" evidence="7">
    <location>
        <begin position="307"/>
        <end position="335"/>
    </location>
</feature>
<dbReference type="InterPro" id="IPR045877">
    <property type="entry name" value="ZFP36-like"/>
</dbReference>
<name>A0A2G8RLQ5_9APHY</name>
<feature type="compositionally biased region" description="Basic and acidic residues" evidence="6">
    <location>
        <begin position="128"/>
        <end position="141"/>
    </location>
</feature>
<dbReference type="AlphaFoldDB" id="A0A2G8RLQ5"/>